<dbReference type="Proteomes" id="UP000197003">
    <property type="component" value="Chromosome"/>
</dbReference>
<feature type="domain" description="AB hydrolase-1" evidence="1">
    <location>
        <begin position="14"/>
        <end position="249"/>
    </location>
</feature>
<gene>
    <name evidence="2" type="ORF">B9G79_12795</name>
</gene>
<organism evidence="2 3">
    <name type="scientific">Bdellovibrio bacteriovorus</name>
    <dbReference type="NCBI Taxonomy" id="959"/>
    <lineage>
        <taxon>Bacteria</taxon>
        <taxon>Pseudomonadati</taxon>
        <taxon>Bdellovibrionota</taxon>
        <taxon>Bdellovibrionia</taxon>
        <taxon>Bdellovibrionales</taxon>
        <taxon>Pseudobdellovibrionaceae</taxon>
        <taxon>Bdellovibrio</taxon>
    </lineage>
</organism>
<dbReference type="PANTHER" id="PTHR43798">
    <property type="entry name" value="MONOACYLGLYCEROL LIPASE"/>
    <property type="match status" value="1"/>
</dbReference>
<dbReference type="Gene3D" id="3.40.50.1820">
    <property type="entry name" value="alpha/beta hydrolase"/>
    <property type="match status" value="1"/>
</dbReference>
<protein>
    <submittedName>
        <fullName evidence="2">Alpha/beta hydrolase</fullName>
    </submittedName>
</protein>
<proteinExistence type="predicted"/>
<dbReference type="OrthoDB" id="9799989at2"/>
<reference evidence="2 3" key="1">
    <citation type="submission" date="2017-04" db="EMBL/GenBank/DDBJ databases">
        <title>Whole genome sequence of Bdellovibrio bacteriovorus strain SSB218315.</title>
        <authorList>
            <person name="Oyedara O."/>
            <person name="Rodriguez-Perez M.A."/>
        </authorList>
    </citation>
    <scope>NUCLEOTIDE SEQUENCE [LARGE SCALE GENOMIC DNA]</scope>
    <source>
        <strain evidence="2 3">SSB218315</strain>
    </source>
</reference>
<name>A0A1Z3NA92_BDEBC</name>
<evidence type="ECO:0000259" key="1">
    <source>
        <dbReference type="Pfam" id="PF00561"/>
    </source>
</evidence>
<dbReference type="Pfam" id="PF00561">
    <property type="entry name" value="Abhydrolase_1"/>
    <property type="match status" value="1"/>
</dbReference>
<evidence type="ECO:0000313" key="2">
    <source>
        <dbReference type="EMBL" id="ASD64382.1"/>
    </source>
</evidence>
<sequence length="269" mass="30866">MSHKITFRERGQGPLLILLHGYGGSVHHWESIAENLSAHYRVIVPNLSHIYMSSDKLFFTVQIEAVAKFIRENFPGEKVSLAGLSYGGALSWGLATQHPDLIEKTVLINPMVTDPIRHFLPKELKFFFAIPLNLKSVYVMLSTPMGRAFLKRSAQIFRDERSEGNVSVETLKGRKLQFVAHMIHHFAWILRSEDWAYWHTRLYTYRGECRLIFDEKDLLFDQTAYRHFANHIGCEDVVILTGAGHLAIKTQPEEVSRLIREFLSESVAA</sequence>
<keyword evidence="2" id="KW-0378">Hydrolase</keyword>
<dbReference type="GO" id="GO:0016787">
    <property type="term" value="F:hydrolase activity"/>
    <property type="evidence" value="ECO:0007669"/>
    <property type="project" value="UniProtKB-KW"/>
</dbReference>
<accession>A0A1Z3NA92</accession>
<evidence type="ECO:0000313" key="3">
    <source>
        <dbReference type="Proteomes" id="UP000197003"/>
    </source>
</evidence>
<dbReference type="PRINTS" id="PR00111">
    <property type="entry name" value="ABHYDROLASE"/>
</dbReference>
<dbReference type="InterPro" id="IPR050266">
    <property type="entry name" value="AB_hydrolase_sf"/>
</dbReference>
<dbReference type="RefSeq" id="WP_088565854.1">
    <property type="nucleotide sequence ID" value="NZ_CP020946.1"/>
</dbReference>
<dbReference type="EMBL" id="CP020946">
    <property type="protein sequence ID" value="ASD64382.1"/>
    <property type="molecule type" value="Genomic_DNA"/>
</dbReference>
<dbReference type="InterPro" id="IPR029058">
    <property type="entry name" value="AB_hydrolase_fold"/>
</dbReference>
<dbReference type="InterPro" id="IPR000073">
    <property type="entry name" value="AB_hydrolase_1"/>
</dbReference>
<dbReference type="AlphaFoldDB" id="A0A1Z3NA92"/>
<dbReference type="SUPFAM" id="SSF53474">
    <property type="entry name" value="alpha/beta-Hydrolases"/>
    <property type="match status" value="1"/>
</dbReference>